<dbReference type="EMBL" id="GHBP01001472">
    <property type="protein sequence ID" value="NDJ92751.1"/>
    <property type="molecule type" value="Transcribed_RNA"/>
</dbReference>
<comment type="subcellular location">
    <subcellularLocation>
        <location evidence="1">Membrane</location>
    </subcellularLocation>
</comment>
<evidence type="ECO:0000256" key="7">
    <source>
        <dbReference type="ARBA" id="ARBA00022833"/>
    </source>
</evidence>
<feature type="transmembrane region" description="Helical" evidence="10">
    <location>
        <begin position="143"/>
        <end position="163"/>
    </location>
</feature>
<proteinExistence type="predicted"/>
<feature type="transmembrane region" description="Helical" evidence="10">
    <location>
        <begin position="45"/>
        <end position="69"/>
    </location>
</feature>
<keyword evidence="7" id="KW-0862">Zinc</keyword>
<feature type="domain" description="E3 ubiquitin-protein ligase synoviolin-like TPR repeats" evidence="11">
    <location>
        <begin position="9"/>
        <end position="217"/>
    </location>
</feature>
<evidence type="ECO:0000256" key="6">
    <source>
        <dbReference type="ARBA" id="ARBA00022771"/>
    </source>
</evidence>
<feature type="transmembrane region" description="Helical" evidence="10">
    <location>
        <begin position="175"/>
        <end position="197"/>
    </location>
</feature>
<evidence type="ECO:0000256" key="8">
    <source>
        <dbReference type="ARBA" id="ARBA00022989"/>
    </source>
</evidence>
<organism evidence="12">
    <name type="scientific">Henneguya salminicola</name>
    <name type="common">Myxosporean</name>
    <dbReference type="NCBI Taxonomy" id="69463"/>
    <lineage>
        <taxon>Eukaryota</taxon>
        <taxon>Metazoa</taxon>
        <taxon>Cnidaria</taxon>
        <taxon>Myxozoa</taxon>
        <taxon>Myxosporea</taxon>
        <taxon>Bivalvulida</taxon>
        <taxon>Platysporina</taxon>
        <taxon>Myxobolidae</taxon>
        <taxon>Henneguya</taxon>
    </lineage>
</organism>
<keyword evidence="6" id="KW-0863">Zinc-finger</keyword>
<accession>A0A6G3MFK6</accession>
<evidence type="ECO:0000256" key="3">
    <source>
        <dbReference type="ARBA" id="ARBA00022679"/>
    </source>
</evidence>
<evidence type="ECO:0000256" key="10">
    <source>
        <dbReference type="SAM" id="Phobius"/>
    </source>
</evidence>
<name>A0A6G3MFK6_HENSL</name>
<protein>
    <submittedName>
        <fullName evidence="12">E3 ubiquitin-protein ligase hrd-1 (Trinotate prediction)</fullName>
    </submittedName>
</protein>
<sequence>MSKLVSFLFIINFGVVFFNFHSIYRNERRLFSSFIRFSNTKMGTTMLNSLILLFLYSMCDFGILLFFGGLRPFETDRIKERIWFAVTDTFLAFAVFSSDISSNLLLSLALLLFIKYFHFAFEVRIGSIERDVVIPKSTILKSSVFFIFFLFMDLFFVHYLYVYSDNSDNIQHLMINEYAILCINLVYNMVKLIIHYIDYIKDYAFHAKITLFSYLFIFKCIPFF</sequence>
<evidence type="ECO:0000256" key="5">
    <source>
        <dbReference type="ARBA" id="ARBA00022723"/>
    </source>
</evidence>
<keyword evidence="5" id="KW-0479">Metal-binding</keyword>
<dbReference type="Pfam" id="PF25563">
    <property type="entry name" value="TPR_SYVN1_N"/>
    <property type="match status" value="1"/>
</dbReference>
<keyword evidence="9 10" id="KW-0472">Membrane</keyword>
<dbReference type="InterPro" id="IPR057992">
    <property type="entry name" value="TPR_SYVN1_N"/>
</dbReference>
<evidence type="ECO:0000256" key="9">
    <source>
        <dbReference type="ARBA" id="ARBA00023136"/>
    </source>
</evidence>
<keyword evidence="8 10" id="KW-1133">Transmembrane helix</keyword>
<evidence type="ECO:0000313" key="12">
    <source>
        <dbReference type="EMBL" id="NDJ92751.1"/>
    </source>
</evidence>
<keyword evidence="4 10" id="KW-0812">Transmembrane</keyword>
<comment type="pathway">
    <text evidence="2">Protein modification; protein ubiquitination.</text>
</comment>
<reference evidence="12" key="1">
    <citation type="submission" date="2018-11" db="EMBL/GenBank/DDBJ databases">
        <title>Henneguya salminicola genome and transcriptome.</title>
        <authorList>
            <person name="Yahalomi D."/>
            <person name="Atkinson S.D."/>
            <person name="Neuhof M."/>
            <person name="Chang E.S."/>
            <person name="Philippe H."/>
            <person name="Cartwright P."/>
            <person name="Bartholomew J.L."/>
            <person name="Huchon D."/>
        </authorList>
    </citation>
    <scope>NUCLEOTIDE SEQUENCE</scope>
    <source>
        <strain evidence="12">Hz1</strain>
        <tissue evidence="12">Whole</tissue>
    </source>
</reference>
<evidence type="ECO:0000256" key="4">
    <source>
        <dbReference type="ARBA" id="ARBA00022692"/>
    </source>
</evidence>
<dbReference type="AlphaFoldDB" id="A0A6G3MFK6"/>
<evidence type="ECO:0000259" key="11">
    <source>
        <dbReference type="Pfam" id="PF25563"/>
    </source>
</evidence>
<evidence type="ECO:0000256" key="2">
    <source>
        <dbReference type="ARBA" id="ARBA00004906"/>
    </source>
</evidence>
<keyword evidence="3" id="KW-0808">Transferase</keyword>
<feature type="transmembrane region" description="Helical" evidence="10">
    <location>
        <begin position="6"/>
        <end position="24"/>
    </location>
</feature>
<evidence type="ECO:0000256" key="1">
    <source>
        <dbReference type="ARBA" id="ARBA00004370"/>
    </source>
</evidence>